<dbReference type="RefSeq" id="WP_306876389.1">
    <property type="nucleotide sequence ID" value="NZ_JAUSRB010000004.1"/>
</dbReference>
<evidence type="ECO:0000313" key="3">
    <source>
        <dbReference type="Proteomes" id="UP001230426"/>
    </source>
</evidence>
<keyword evidence="1" id="KW-1133">Transmembrane helix</keyword>
<evidence type="ECO:0000313" key="2">
    <source>
        <dbReference type="EMBL" id="MDP9870455.1"/>
    </source>
</evidence>
<name>A0ABT9RQ92_9ACTN</name>
<keyword evidence="1" id="KW-0472">Membrane</keyword>
<gene>
    <name evidence="2" type="ORF">J2S55_009793</name>
</gene>
<feature type="transmembrane region" description="Helical" evidence="1">
    <location>
        <begin position="6"/>
        <end position="24"/>
    </location>
</feature>
<sequence length="108" mass="10958">MAGFDLVLILGLVVGPALSLVVGLVTKASWSGTTKGLLLTALSALDGFLVAWEQAAGAGQSFDWRTALLVAVGAFLAAQAAHDRVWKPSGLTAAAQGALVKDRVDLAA</sequence>
<dbReference type="EMBL" id="JAUSRB010000004">
    <property type="protein sequence ID" value="MDP9870455.1"/>
    <property type="molecule type" value="Genomic_DNA"/>
</dbReference>
<comment type="caution">
    <text evidence="2">The sequence shown here is derived from an EMBL/GenBank/DDBJ whole genome shotgun (WGS) entry which is preliminary data.</text>
</comment>
<protein>
    <submittedName>
        <fullName evidence="2">Uncharacterized protein</fullName>
    </submittedName>
</protein>
<organism evidence="2 3">
    <name type="scientific">Streptosporangium brasiliense</name>
    <dbReference type="NCBI Taxonomy" id="47480"/>
    <lineage>
        <taxon>Bacteria</taxon>
        <taxon>Bacillati</taxon>
        <taxon>Actinomycetota</taxon>
        <taxon>Actinomycetes</taxon>
        <taxon>Streptosporangiales</taxon>
        <taxon>Streptosporangiaceae</taxon>
        <taxon>Streptosporangium</taxon>
    </lineage>
</organism>
<dbReference type="Proteomes" id="UP001230426">
    <property type="component" value="Unassembled WGS sequence"/>
</dbReference>
<accession>A0ABT9RQ92</accession>
<keyword evidence="3" id="KW-1185">Reference proteome</keyword>
<reference evidence="2 3" key="1">
    <citation type="submission" date="2023-07" db="EMBL/GenBank/DDBJ databases">
        <title>Sequencing the genomes of 1000 actinobacteria strains.</title>
        <authorList>
            <person name="Klenk H.-P."/>
        </authorList>
    </citation>
    <scope>NUCLEOTIDE SEQUENCE [LARGE SCALE GENOMIC DNA]</scope>
    <source>
        <strain evidence="2 3">DSM 44109</strain>
    </source>
</reference>
<evidence type="ECO:0000256" key="1">
    <source>
        <dbReference type="SAM" id="Phobius"/>
    </source>
</evidence>
<proteinExistence type="predicted"/>
<keyword evidence="1" id="KW-0812">Transmembrane</keyword>